<dbReference type="AlphaFoldDB" id="A0A7I9ZV82"/>
<evidence type="ECO:0000313" key="3">
    <source>
        <dbReference type="Proteomes" id="UP000465304"/>
    </source>
</evidence>
<accession>A0A7I9ZV82</accession>
<dbReference type="Proteomes" id="UP000465304">
    <property type="component" value="Unassembled WGS sequence"/>
</dbReference>
<dbReference type="RefSeq" id="WP_163893785.1">
    <property type="nucleotide sequence ID" value="NZ_BLLB01000002.1"/>
</dbReference>
<sequence length="97" mass="9640">MTTPGVKVRRVIVFGGFAIAAAIGPAVAASIGAEPTDTPMATCPPGEHQDPSTLACLPGPAPVGVDVAPGLNQQWVEQDVYGTPGEQPAHAGGTTVP</sequence>
<proteinExistence type="predicted"/>
<feature type="chain" id="PRO_5029769275" description="Intersectin-EH binding protein Ibp1" evidence="1">
    <location>
        <begin position="29"/>
        <end position="97"/>
    </location>
</feature>
<evidence type="ECO:0000313" key="2">
    <source>
        <dbReference type="EMBL" id="GFH04646.1"/>
    </source>
</evidence>
<protein>
    <recommendedName>
        <fullName evidence="4">Intersectin-EH binding protein Ibp1</fullName>
    </recommendedName>
</protein>
<keyword evidence="1" id="KW-0732">Signal</keyword>
<evidence type="ECO:0008006" key="4">
    <source>
        <dbReference type="Google" id="ProtNLM"/>
    </source>
</evidence>
<reference evidence="2 3" key="1">
    <citation type="journal article" date="2019" name="Emerg. Microbes Infect.">
        <title>Comprehensive subspecies identification of 175 nontuberculous mycobacteria species based on 7547 genomic profiles.</title>
        <authorList>
            <person name="Matsumoto Y."/>
            <person name="Kinjo T."/>
            <person name="Motooka D."/>
            <person name="Nabeya D."/>
            <person name="Jung N."/>
            <person name="Uechi K."/>
            <person name="Horii T."/>
            <person name="Iida T."/>
            <person name="Fujita J."/>
            <person name="Nakamura S."/>
        </authorList>
    </citation>
    <scope>NUCLEOTIDE SEQUENCE [LARGE SCALE GENOMIC DNA]</scope>
    <source>
        <strain evidence="2 3">JCM 30996</strain>
    </source>
</reference>
<organism evidence="2 3">
    <name type="scientific">Mycolicibacterium hippocampi</name>
    <dbReference type="NCBI Taxonomy" id="659824"/>
    <lineage>
        <taxon>Bacteria</taxon>
        <taxon>Bacillati</taxon>
        <taxon>Actinomycetota</taxon>
        <taxon>Actinomycetes</taxon>
        <taxon>Mycobacteriales</taxon>
        <taxon>Mycobacteriaceae</taxon>
        <taxon>Mycolicibacterium</taxon>
    </lineage>
</organism>
<keyword evidence="3" id="KW-1185">Reference proteome</keyword>
<feature type="signal peptide" evidence="1">
    <location>
        <begin position="1"/>
        <end position="28"/>
    </location>
</feature>
<evidence type="ECO:0000256" key="1">
    <source>
        <dbReference type="SAM" id="SignalP"/>
    </source>
</evidence>
<gene>
    <name evidence="2" type="ORF">MHIP_51290</name>
</gene>
<dbReference type="EMBL" id="BLLB01000002">
    <property type="protein sequence ID" value="GFH04646.1"/>
    <property type="molecule type" value="Genomic_DNA"/>
</dbReference>
<comment type="caution">
    <text evidence="2">The sequence shown here is derived from an EMBL/GenBank/DDBJ whole genome shotgun (WGS) entry which is preliminary data.</text>
</comment>
<name>A0A7I9ZV82_9MYCO</name>